<dbReference type="STRING" id="106649.GCA_000829655_01711"/>
<dbReference type="Pfam" id="PF00753">
    <property type="entry name" value="Lactamase_B"/>
    <property type="match status" value="1"/>
</dbReference>
<keyword evidence="2" id="KW-0479">Metal-binding</keyword>
<protein>
    <submittedName>
        <fullName evidence="5">MBL fold metallo-hydrolase</fullName>
    </submittedName>
</protein>
<dbReference type="GeneID" id="67745685"/>
<dbReference type="EMBL" id="JAHWXT010000010">
    <property type="protein sequence ID" value="MCF0266851.1"/>
    <property type="molecule type" value="Genomic_DNA"/>
</dbReference>
<keyword evidence="3" id="KW-0378">Hydrolase</keyword>
<dbReference type="SUPFAM" id="SSF56281">
    <property type="entry name" value="Metallo-hydrolase/oxidoreductase"/>
    <property type="match status" value="1"/>
</dbReference>
<evidence type="ECO:0000256" key="2">
    <source>
        <dbReference type="ARBA" id="ARBA00022723"/>
    </source>
</evidence>
<dbReference type="AlphaFoldDB" id="A0A077L3T5"/>
<dbReference type="KEGG" id="agu:AS4_36620"/>
<comment type="similarity">
    <text evidence="1">Belongs to the metallo-beta-lactamase superfamily.</text>
</comment>
<dbReference type="InterPro" id="IPR036866">
    <property type="entry name" value="RibonucZ/Hydroxyglut_hydro"/>
</dbReference>
<dbReference type="PANTHER" id="PTHR42978:SF3">
    <property type="entry name" value="BLR3078 PROTEIN"/>
    <property type="match status" value="1"/>
</dbReference>
<reference evidence="5" key="1">
    <citation type="submission" date="2021-07" db="EMBL/GenBank/DDBJ databases">
        <authorList>
            <person name="Fernandez M."/>
            <person name="Pereira P."/>
            <person name="Torres Tejerizo G.A."/>
            <person name="Gonzalez P."/>
            <person name="Agostini E."/>
        </authorList>
    </citation>
    <scope>NUCLEOTIDE SEQUENCE</scope>
    <source>
        <strain evidence="5">SFC 500-1A</strain>
    </source>
</reference>
<evidence type="ECO:0000256" key="4">
    <source>
        <dbReference type="ARBA" id="ARBA00022833"/>
    </source>
</evidence>
<evidence type="ECO:0000313" key="5">
    <source>
        <dbReference type="EMBL" id="MCF0266851.1"/>
    </source>
</evidence>
<evidence type="ECO:0000256" key="1">
    <source>
        <dbReference type="ARBA" id="ARBA00007749"/>
    </source>
</evidence>
<accession>A0A077L3T5</accession>
<dbReference type="Proteomes" id="UP000887320">
    <property type="component" value="Unassembled WGS sequence"/>
</dbReference>
<proteinExistence type="inferred from homology"/>
<organism evidence="5 6">
    <name type="scientific">Acinetobacter guillouiae</name>
    <name type="common">Acinetobacter genomosp. 11</name>
    <dbReference type="NCBI Taxonomy" id="106649"/>
    <lineage>
        <taxon>Bacteria</taxon>
        <taxon>Pseudomonadati</taxon>
        <taxon>Pseudomonadota</taxon>
        <taxon>Gammaproteobacteria</taxon>
        <taxon>Moraxellales</taxon>
        <taxon>Moraxellaceae</taxon>
        <taxon>Acinetobacter</taxon>
    </lineage>
</organism>
<dbReference type="InterPro" id="IPR051013">
    <property type="entry name" value="MBL_superfamily_lactonases"/>
</dbReference>
<dbReference type="CDD" id="cd07742">
    <property type="entry name" value="metallo-hydrolase-like_MBL-fold"/>
    <property type="match status" value="1"/>
</dbReference>
<dbReference type="Gene3D" id="3.60.15.10">
    <property type="entry name" value="Ribonuclease Z/Hydroxyacylglutathione hydrolase-like"/>
    <property type="match status" value="1"/>
</dbReference>
<name>A0A077L3T5_ACIGI</name>
<evidence type="ECO:0000313" key="6">
    <source>
        <dbReference type="Proteomes" id="UP000887320"/>
    </source>
</evidence>
<dbReference type="PANTHER" id="PTHR42978">
    <property type="entry name" value="QUORUM-QUENCHING LACTONASE YTNP-RELATED-RELATED"/>
    <property type="match status" value="1"/>
</dbReference>
<comment type="caution">
    <text evidence="5">The sequence shown here is derived from an EMBL/GenBank/DDBJ whole genome shotgun (WGS) entry which is preliminary data.</text>
</comment>
<dbReference type="GO" id="GO:0046872">
    <property type="term" value="F:metal ion binding"/>
    <property type="evidence" value="ECO:0007669"/>
    <property type="project" value="UniProtKB-KW"/>
</dbReference>
<dbReference type="SMART" id="SM00849">
    <property type="entry name" value="Lactamase_B"/>
    <property type="match status" value="1"/>
</dbReference>
<sequence length="272" mass="31036">MIYKVHHLHCGTMCPICAPLYGQKGLYGKMVCHCLLIETDKGLVLVDTGFGMQDYLHPQTRLGKAFTKISGIQADFNLTAISQIQQLGFKPSDVQHILVSHLDLDHAGGISDFPNATVHILSSEFNAAQKLSVMNKLRYRPQQFKNHRYWNFLEPKNGEAWFNFQKVQGFNIFNDEILLIPLVGHTVGHCGIAIKQQDRWLLFCGDAYFNHLELNPKNKLRALDKIEYLLAEDNTLRLKTLSQLQQLAQNEAKIEIICAHDPVELDRYLKHA</sequence>
<keyword evidence="4" id="KW-0862">Zinc</keyword>
<dbReference type="InterPro" id="IPR001279">
    <property type="entry name" value="Metallo-B-lactamas"/>
</dbReference>
<dbReference type="RefSeq" id="WP_096735084.1">
    <property type="nucleotide sequence ID" value="NZ_AP014630.1"/>
</dbReference>
<dbReference type="GO" id="GO:0016787">
    <property type="term" value="F:hydrolase activity"/>
    <property type="evidence" value="ECO:0007669"/>
    <property type="project" value="UniProtKB-KW"/>
</dbReference>
<evidence type="ECO:0000256" key="3">
    <source>
        <dbReference type="ARBA" id="ARBA00022801"/>
    </source>
</evidence>
<gene>
    <name evidence="5" type="ORF">KW868_20565</name>
</gene>